<dbReference type="InterPro" id="IPR017587">
    <property type="entry name" value="YqeC"/>
</dbReference>
<gene>
    <name evidence="1" type="ORF">DEAC_c41530</name>
</gene>
<dbReference type="RefSeq" id="WP_242847229.1">
    <property type="nucleotide sequence ID" value="NZ_LDZY01000020.1"/>
</dbReference>
<keyword evidence="2" id="KW-1185">Reference proteome</keyword>
<reference evidence="1 2" key="1">
    <citation type="submission" date="2015-06" db="EMBL/GenBank/DDBJ databases">
        <title>Draft genome of the moderately acidophilic sulfate reducer Candidatus Desulfosporosinus acididurans strain M1.</title>
        <authorList>
            <person name="Poehlein A."/>
            <person name="Petzsch P."/>
            <person name="Johnson B.D."/>
            <person name="Schloemann M."/>
            <person name="Daniel R."/>
            <person name="Muehling M."/>
        </authorList>
    </citation>
    <scope>NUCLEOTIDE SEQUENCE [LARGE SCALE GENOMIC DNA]</scope>
    <source>
        <strain evidence="1 2">M1</strain>
    </source>
</reference>
<evidence type="ECO:0008006" key="3">
    <source>
        <dbReference type="Google" id="ProtNLM"/>
    </source>
</evidence>
<dbReference type="Proteomes" id="UP000036356">
    <property type="component" value="Unassembled WGS sequence"/>
</dbReference>
<sequence>MTKHAQVVTLIGAGGKTTCLQILTQEIHAAGYPVIATTTTKVYPDNQVRPWRHANPPPFESHGIYFWYTGEEQGSGKWLGNSPSMVDKAVLRDGENLISHENGSAYRRYWIIEGDGARERRLKCWASHEPQIPRSSDCGVLILDGRLWGQELKDEDIHRSEYCPYLVHNQFTEENAWRYLGKSPVFYPQYQHLAWVIFLNIPRRPVHGLSIQAESSEGAYFSGLSVPDSEVLLDALYRKGAEEMRFKGETKPRSLRLAAGDAKGGELQWFDLW</sequence>
<proteinExistence type="predicted"/>
<evidence type="ECO:0000313" key="2">
    <source>
        <dbReference type="Proteomes" id="UP000036356"/>
    </source>
</evidence>
<evidence type="ECO:0000313" key="1">
    <source>
        <dbReference type="EMBL" id="KLU63924.1"/>
    </source>
</evidence>
<name>A0A0J1FKB9_9FIRM</name>
<dbReference type="AlphaFoldDB" id="A0A0J1FKB9"/>
<comment type="caution">
    <text evidence="1">The sequence shown here is derived from an EMBL/GenBank/DDBJ whole genome shotgun (WGS) entry which is preliminary data.</text>
</comment>
<dbReference type="EMBL" id="LDZY01000020">
    <property type="protein sequence ID" value="KLU63924.1"/>
    <property type="molecule type" value="Genomic_DNA"/>
</dbReference>
<protein>
    <recommendedName>
        <fullName evidence="3">Selenium-dependent hydroxylase accessory protein YqeC</fullName>
    </recommendedName>
</protein>
<dbReference type="Pfam" id="PF19842">
    <property type="entry name" value="YqeC"/>
    <property type="match status" value="1"/>
</dbReference>
<accession>A0A0J1FKB9</accession>
<dbReference type="NCBIfam" id="TIGR03172">
    <property type="entry name" value="selenium cofactor biosynthesis protein YqeC"/>
    <property type="match status" value="1"/>
</dbReference>
<dbReference type="PATRIC" id="fig|476652.3.peg.4401"/>
<dbReference type="STRING" id="476652.DEAC_c41530"/>
<organism evidence="1 2">
    <name type="scientific">Desulfosporosinus acididurans</name>
    <dbReference type="NCBI Taxonomy" id="476652"/>
    <lineage>
        <taxon>Bacteria</taxon>
        <taxon>Bacillati</taxon>
        <taxon>Bacillota</taxon>
        <taxon>Clostridia</taxon>
        <taxon>Eubacteriales</taxon>
        <taxon>Desulfitobacteriaceae</taxon>
        <taxon>Desulfosporosinus</taxon>
    </lineage>
</organism>